<dbReference type="Pfam" id="PF13671">
    <property type="entry name" value="AAA_33"/>
    <property type="match status" value="1"/>
</dbReference>
<dbReference type="EMBL" id="JBHRZH010000006">
    <property type="protein sequence ID" value="MFC3761100.1"/>
    <property type="molecule type" value="Genomic_DNA"/>
</dbReference>
<dbReference type="RefSeq" id="WP_205117317.1">
    <property type="nucleotide sequence ID" value="NZ_JAFBCM010000001.1"/>
</dbReference>
<accession>A0ABV7YBQ4</accession>
<dbReference type="Proteomes" id="UP001595699">
    <property type="component" value="Unassembled WGS sequence"/>
</dbReference>
<evidence type="ECO:0000313" key="1">
    <source>
        <dbReference type="EMBL" id="MFC3761100.1"/>
    </source>
</evidence>
<gene>
    <name evidence="1" type="ORF">ACFOUW_09630</name>
</gene>
<dbReference type="InterPro" id="IPR027417">
    <property type="entry name" value="P-loop_NTPase"/>
</dbReference>
<name>A0ABV7YBQ4_9ACTN</name>
<keyword evidence="2" id="KW-1185">Reference proteome</keyword>
<dbReference type="SUPFAM" id="SSF52540">
    <property type="entry name" value="P-loop containing nucleoside triphosphate hydrolases"/>
    <property type="match status" value="1"/>
</dbReference>
<sequence length="186" mass="20212">MFLLQMAGRSGAGKSSVAAGVAKATGAVVLDLDVLKSTALDVGVEWNVAGRLAYEGVWAVAESLLGQGFHVICDSPCRFENIVTQTMALAERKGAAYGFVECVTSDRNELDRRLRSRPRRRSQVVDLTATSADAPRDSELVRRIQGGDDTIWATIYPPTPWLQLDTTEPLETTVEKALAYLAERQA</sequence>
<proteinExistence type="predicted"/>
<protein>
    <submittedName>
        <fullName evidence="1">AAA family ATPase</fullName>
    </submittedName>
</protein>
<dbReference type="Gene3D" id="3.40.50.300">
    <property type="entry name" value="P-loop containing nucleotide triphosphate hydrolases"/>
    <property type="match status" value="1"/>
</dbReference>
<reference evidence="2" key="1">
    <citation type="journal article" date="2019" name="Int. J. Syst. Evol. Microbiol.">
        <title>The Global Catalogue of Microorganisms (GCM) 10K type strain sequencing project: providing services to taxonomists for standard genome sequencing and annotation.</title>
        <authorList>
            <consortium name="The Broad Institute Genomics Platform"/>
            <consortium name="The Broad Institute Genome Sequencing Center for Infectious Disease"/>
            <person name="Wu L."/>
            <person name="Ma J."/>
        </authorList>
    </citation>
    <scope>NUCLEOTIDE SEQUENCE [LARGE SCALE GENOMIC DNA]</scope>
    <source>
        <strain evidence="2">CGMCC 4.7241</strain>
    </source>
</reference>
<evidence type="ECO:0000313" key="2">
    <source>
        <dbReference type="Proteomes" id="UP001595699"/>
    </source>
</evidence>
<comment type="caution">
    <text evidence="1">The sequence shown here is derived from an EMBL/GenBank/DDBJ whole genome shotgun (WGS) entry which is preliminary data.</text>
</comment>
<dbReference type="PANTHER" id="PTHR37807">
    <property type="entry name" value="OS07G0160300 PROTEIN"/>
    <property type="match status" value="1"/>
</dbReference>
<dbReference type="PANTHER" id="PTHR37807:SF3">
    <property type="entry name" value="OS07G0160300 PROTEIN"/>
    <property type="match status" value="1"/>
</dbReference>
<organism evidence="1 2">
    <name type="scientific">Tenggerimyces flavus</name>
    <dbReference type="NCBI Taxonomy" id="1708749"/>
    <lineage>
        <taxon>Bacteria</taxon>
        <taxon>Bacillati</taxon>
        <taxon>Actinomycetota</taxon>
        <taxon>Actinomycetes</taxon>
        <taxon>Propionibacteriales</taxon>
        <taxon>Nocardioidaceae</taxon>
        <taxon>Tenggerimyces</taxon>
    </lineage>
</organism>